<evidence type="ECO:0000313" key="2">
    <source>
        <dbReference type="EMBL" id="POI31154.1"/>
    </source>
</evidence>
<feature type="transmembrane region" description="Helical" evidence="1">
    <location>
        <begin position="12"/>
        <end position="32"/>
    </location>
</feature>
<dbReference type="PANTHER" id="PTHR31922:SF2">
    <property type="entry name" value="TRANSMEMBRANE PROTEIN 215"/>
    <property type="match status" value="1"/>
</dbReference>
<dbReference type="Proteomes" id="UP000237246">
    <property type="component" value="Unassembled WGS sequence"/>
</dbReference>
<evidence type="ECO:0000256" key="1">
    <source>
        <dbReference type="SAM" id="Phobius"/>
    </source>
</evidence>
<reference evidence="2 3" key="1">
    <citation type="submission" date="2018-01" db="EMBL/GenBank/DDBJ databases">
        <title>Comparison of the Chinese Bamboo Partridge and Red Junglefowl genome sequences highlights the importance of demography in genome evolution.</title>
        <authorList>
            <person name="Tiley G.P."/>
            <person name="Kimball R.T."/>
            <person name="Braun E.L."/>
            <person name="Burleigh J.G."/>
        </authorList>
    </citation>
    <scope>NUCLEOTIDE SEQUENCE [LARGE SCALE GENOMIC DNA]</scope>
    <source>
        <strain evidence="2">RTK389</strain>
        <tissue evidence="2">Blood</tissue>
    </source>
</reference>
<keyword evidence="3" id="KW-1185">Reference proteome</keyword>
<dbReference type="AlphaFoldDB" id="A0A2P4T499"/>
<protein>
    <submittedName>
        <fullName evidence="2">Uncharacterized protein</fullName>
    </submittedName>
</protein>
<dbReference type="EMBL" id="PPHD01009492">
    <property type="protein sequence ID" value="POI31154.1"/>
    <property type="molecule type" value="Genomic_DNA"/>
</dbReference>
<dbReference type="InterPro" id="IPR031486">
    <property type="entry name" value="TMEM215"/>
</dbReference>
<evidence type="ECO:0000313" key="3">
    <source>
        <dbReference type="Proteomes" id="UP000237246"/>
    </source>
</evidence>
<dbReference type="Pfam" id="PF15746">
    <property type="entry name" value="TMEM215"/>
    <property type="match status" value="1"/>
</dbReference>
<organism evidence="2 3">
    <name type="scientific">Bambusicola thoracicus</name>
    <name type="common">Chinese bamboo-partridge</name>
    <name type="synonym">Perdix thoracica</name>
    <dbReference type="NCBI Taxonomy" id="9083"/>
    <lineage>
        <taxon>Eukaryota</taxon>
        <taxon>Metazoa</taxon>
        <taxon>Chordata</taxon>
        <taxon>Craniata</taxon>
        <taxon>Vertebrata</taxon>
        <taxon>Euteleostomi</taxon>
        <taxon>Archelosauria</taxon>
        <taxon>Archosauria</taxon>
        <taxon>Dinosauria</taxon>
        <taxon>Saurischia</taxon>
        <taxon>Theropoda</taxon>
        <taxon>Coelurosauria</taxon>
        <taxon>Aves</taxon>
        <taxon>Neognathae</taxon>
        <taxon>Galloanserae</taxon>
        <taxon>Galliformes</taxon>
        <taxon>Phasianidae</taxon>
        <taxon>Perdicinae</taxon>
        <taxon>Bambusicola</taxon>
    </lineage>
</organism>
<feature type="transmembrane region" description="Helical" evidence="1">
    <location>
        <begin position="44"/>
        <end position="61"/>
    </location>
</feature>
<proteinExistence type="predicted"/>
<name>A0A2P4T499_BAMTH</name>
<keyword evidence="1" id="KW-0812">Transmembrane</keyword>
<keyword evidence="1" id="KW-0472">Membrane</keyword>
<comment type="caution">
    <text evidence="2">The sequence shown here is derived from an EMBL/GenBank/DDBJ whole genome shotgun (WGS) entry which is preliminary data.</text>
</comment>
<sequence>MARTMRPDDINPRMGLVVALVSIFLMCGFMFPVSGIKGETLRDILLLAICLPGIAIIALTRKTDGCTKWPKNKCPCCSESC</sequence>
<accession>A0A2P4T499</accession>
<dbReference type="OrthoDB" id="9304762at2759"/>
<dbReference type="PANTHER" id="PTHR31922">
    <property type="entry name" value="TRANSMEMBRANE PROTEIN 215"/>
    <property type="match status" value="1"/>
</dbReference>
<gene>
    <name evidence="2" type="ORF">CIB84_005095</name>
</gene>
<keyword evidence="1" id="KW-1133">Transmembrane helix</keyword>